<dbReference type="EMBL" id="AECV01000061">
    <property type="protein sequence ID" value="EFW28726.1"/>
    <property type="molecule type" value="Genomic_DNA"/>
</dbReference>
<dbReference type="Proteomes" id="UP000004633">
    <property type="component" value="Unassembled WGS sequence"/>
</dbReference>
<dbReference type="AlphaFoldDB" id="E7N573"/>
<evidence type="ECO:0000313" key="1">
    <source>
        <dbReference type="EMBL" id="EFW28726.1"/>
    </source>
</evidence>
<dbReference type="HOGENOM" id="CLU_3221905_0_0_9"/>
<protein>
    <submittedName>
        <fullName evidence="1">Uncharacterized protein</fullName>
    </submittedName>
</protein>
<proteinExistence type="predicted"/>
<sequence length="44" mass="5442">MPPYIDTGRITSCRTQRAGEIFRRLYRHYKNKLRYLTPFPNYFT</sequence>
<gene>
    <name evidence="1" type="ORF">HMPREF9555_02168</name>
</gene>
<comment type="caution">
    <text evidence="1">The sequence shown here is derived from an EMBL/GenBank/DDBJ whole genome shotgun (WGS) entry which is preliminary data.</text>
</comment>
<organism evidence="1 2">
    <name type="scientific">Selenomonas artemidis F0399</name>
    <dbReference type="NCBI Taxonomy" id="749551"/>
    <lineage>
        <taxon>Bacteria</taxon>
        <taxon>Bacillati</taxon>
        <taxon>Bacillota</taxon>
        <taxon>Negativicutes</taxon>
        <taxon>Selenomonadales</taxon>
        <taxon>Selenomonadaceae</taxon>
        <taxon>Selenomonas</taxon>
    </lineage>
</organism>
<reference evidence="1 2" key="1">
    <citation type="submission" date="2010-08" db="EMBL/GenBank/DDBJ databases">
        <authorList>
            <person name="Weinstock G."/>
            <person name="Sodergren E."/>
            <person name="Clifton S."/>
            <person name="Fulton L."/>
            <person name="Fulton B."/>
            <person name="Courtney L."/>
            <person name="Fronick C."/>
            <person name="Harrison M."/>
            <person name="Strong C."/>
            <person name="Farmer C."/>
            <person name="Delahaunty K."/>
            <person name="Markovic C."/>
            <person name="Hall O."/>
            <person name="Minx P."/>
            <person name="Tomlinson C."/>
            <person name="Mitreva M."/>
            <person name="Hou S."/>
            <person name="Chen J."/>
            <person name="Wollam A."/>
            <person name="Pepin K.H."/>
            <person name="Johnson M."/>
            <person name="Bhonagiri V."/>
            <person name="Zhang X."/>
            <person name="Suruliraj S."/>
            <person name="Warren W."/>
            <person name="Chinwalla A."/>
            <person name="Mardis E.R."/>
            <person name="Wilson R.K."/>
        </authorList>
    </citation>
    <scope>NUCLEOTIDE SEQUENCE [LARGE SCALE GENOMIC DNA]</scope>
    <source>
        <strain evidence="1 2">F0399</strain>
    </source>
</reference>
<evidence type="ECO:0000313" key="2">
    <source>
        <dbReference type="Proteomes" id="UP000004633"/>
    </source>
</evidence>
<name>E7N573_9FIRM</name>
<accession>E7N573</accession>
<keyword evidence="2" id="KW-1185">Reference proteome</keyword>